<dbReference type="AlphaFoldDB" id="A0A7X0B346"/>
<dbReference type="PANTHER" id="PTHR30055">
    <property type="entry name" value="HTH-TYPE TRANSCRIPTIONAL REGULATOR RUTR"/>
    <property type="match status" value="1"/>
</dbReference>
<dbReference type="PROSITE" id="PS50977">
    <property type="entry name" value="HTH_TETR_2"/>
    <property type="match status" value="1"/>
</dbReference>
<feature type="DNA-binding region" description="H-T-H motif" evidence="4">
    <location>
        <begin position="69"/>
        <end position="88"/>
    </location>
</feature>
<dbReference type="RefSeq" id="WP_184803696.1">
    <property type="nucleotide sequence ID" value="NZ_JACIIZ010000011.1"/>
</dbReference>
<dbReference type="PANTHER" id="PTHR30055:SF234">
    <property type="entry name" value="HTH-TYPE TRANSCRIPTIONAL REGULATOR BETI"/>
    <property type="match status" value="1"/>
</dbReference>
<dbReference type="EMBL" id="JACIIZ010000011">
    <property type="protein sequence ID" value="MBB6253344.1"/>
    <property type="molecule type" value="Genomic_DNA"/>
</dbReference>
<keyword evidence="1" id="KW-0805">Transcription regulation</keyword>
<dbReference type="Gene3D" id="1.10.357.10">
    <property type="entry name" value="Tetracycline Repressor, domain 2"/>
    <property type="match status" value="1"/>
</dbReference>
<feature type="domain" description="HTH tetR-type" evidence="6">
    <location>
        <begin position="46"/>
        <end position="106"/>
    </location>
</feature>
<gene>
    <name evidence="7" type="ORF">FHS74_003913</name>
</gene>
<dbReference type="InterPro" id="IPR050109">
    <property type="entry name" value="HTH-type_TetR-like_transc_reg"/>
</dbReference>
<keyword evidence="3" id="KW-0804">Transcription</keyword>
<dbReference type="Proteomes" id="UP000539175">
    <property type="component" value="Unassembled WGS sequence"/>
</dbReference>
<dbReference type="InterPro" id="IPR001647">
    <property type="entry name" value="HTH_TetR"/>
</dbReference>
<comment type="caution">
    <text evidence="7">The sequence shown here is derived from an EMBL/GenBank/DDBJ whole genome shotgun (WGS) entry which is preliminary data.</text>
</comment>
<evidence type="ECO:0000256" key="5">
    <source>
        <dbReference type="SAM" id="MobiDB-lite"/>
    </source>
</evidence>
<reference evidence="7 8" key="1">
    <citation type="submission" date="2020-08" db="EMBL/GenBank/DDBJ databases">
        <title>Genomic Encyclopedia of Type Strains, Phase IV (KMG-IV): sequencing the most valuable type-strain genomes for metagenomic binning, comparative biology and taxonomic classification.</title>
        <authorList>
            <person name="Goeker M."/>
        </authorList>
    </citation>
    <scope>NUCLEOTIDE SEQUENCE [LARGE SCALE GENOMIC DNA]</scope>
    <source>
        <strain evidence="7 8">DSM 22198</strain>
    </source>
</reference>
<evidence type="ECO:0000259" key="6">
    <source>
        <dbReference type="PROSITE" id="PS50977"/>
    </source>
</evidence>
<evidence type="ECO:0000256" key="3">
    <source>
        <dbReference type="ARBA" id="ARBA00023163"/>
    </source>
</evidence>
<evidence type="ECO:0000256" key="4">
    <source>
        <dbReference type="PROSITE-ProRule" id="PRU00335"/>
    </source>
</evidence>
<dbReference type="SUPFAM" id="SSF46689">
    <property type="entry name" value="Homeodomain-like"/>
    <property type="match status" value="1"/>
</dbReference>
<name>A0A7X0B346_9PROT</name>
<sequence length="254" mass="28300">MGREPDGQAGGDSEPKRRGRKAASATVAKQIDNFNLNGQRLGRKGRNTRERIIAAAQSLLSGPRSTQITLSAVAREAELKMTSLYVYFKDLTELLLATLEPVMETAEAAYLSLVRERWPDEALNACCLRFLNAYLAFWREHSFLLHLRNSMADQYDERMMRQRVDAARPLITMLVRQMDGDPTIIDSPALSMATVLLTGVERVVTIVTDTTLVSFFDGSMTEQLALRRIEAEAKLMELGIRELRRHAANGAAGG</sequence>
<dbReference type="GO" id="GO:0000976">
    <property type="term" value="F:transcription cis-regulatory region binding"/>
    <property type="evidence" value="ECO:0007669"/>
    <property type="project" value="TreeGrafter"/>
</dbReference>
<evidence type="ECO:0000313" key="7">
    <source>
        <dbReference type="EMBL" id="MBB6253344.1"/>
    </source>
</evidence>
<proteinExistence type="predicted"/>
<keyword evidence="2 4" id="KW-0238">DNA-binding</keyword>
<evidence type="ECO:0000256" key="2">
    <source>
        <dbReference type="ARBA" id="ARBA00023125"/>
    </source>
</evidence>
<protein>
    <submittedName>
        <fullName evidence="7">AcrR family transcriptional regulator</fullName>
    </submittedName>
</protein>
<dbReference type="GO" id="GO:0003700">
    <property type="term" value="F:DNA-binding transcription factor activity"/>
    <property type="evidence" value="ECO:0007669"/>
    <property type="project" value="TreeGrafter"/>
</dbReference>
<dbReference type="InterPro" id="IPR009057">
    <property type="entry name" value="Homeodomain-like_sf"/>
</dbReference>
<feature type="region of interest" description="Disordered" evidence="5">
    <location>
        <begin position="1"/>
        <end position="23"/>
    </location>
</feature>
<evidence type="ECO:0000313" key="8">
    <source>
        <dbReference type="Proteomes" id="UP000539175"/>
    </source>
</evidence>
<keyword evidence="8" id="KW-1185">Reference proteome</keyword>
<evidence type="ECO:0000256" key="1">
    <source>
        <dbReference type="ARBA" id="ARBA00023015"/>
    </source>
</evidence>
<organism evidence="7 8">
    <name type="scientific">Nitrospirillum iridis</name>
    <dbReference type="NCBI Taxonomy" id="765888"/>
    <lineage>
        <taxon>Bacteria</taxon>
        <taxon>Pseudomonadati</taxon>
        <taxon>Pseudomonadota</taxon>
        <taxon>Alphaproteobacteria</taxon>
        <taxon>Rhodospirillales</taxon>
        <taxon>Azospirillaceae</taxon>
        <taxon>Nitrospirillum</taxon>
    </lineage>
</organism>
<accession>A0A7X0B346</accession>